<dbReference type="AlphaFoldDB" id="A0A9W8A6P9"/>
<dbReference type="Pfam" id="PF01053">
    <property type="entry name" value="Cys_Met_Meta_PP"/>
    <property type="match status" value="1"/>
</dbReference>
<dbReference type="PIRSF" id="PIRSF001434">
    <property type="entry name" value="CGS"/>
    <property type="match status" value="1"/>
</dbReference>
<keyword evidence="6" id="KW-0198">Cysteine biosynthesis</keyword>
<dbReference type="PANTHER" id="PTHR11808">
    <property type="entry name" value="TRANS-SULFURATION ENZYME FAMILY MEMBER"/>
    <property type="match status" value="1"/>
</dbReference>
<comment type="similarity">
    <text evidence="3 9">Belongs to the trans-sulfuration enzymes family.</text>
</comment>
<dbReference type="EC" id="4.4.1.1" evidence="4"/>
<accession>A0A9W8A6P9</accession>
<proteinExistence type="inferred from homology"/>
<organism evidence="10 11">
    <name type="scientific">Mycoemilia scoparia</name>
    <dbReference type="NCBI Taxonomy" id="417184"/>
    <lineage>
        <taxon>Eukaryota</taxon>
        <taxon>Fungi</taxon>
        <taxon>Fungi incertae sedis</taxon>
        <taxon>Zoopagomycota</taxon>
        <taxon>Kickxellomycotina</taxon>
        <taxon>Kickxellomycetes</taxon>
        <taxon>Kickxellales</taxon>
        <taxon>Kickxellaceae</taxon>
        <taxon>Mycoemilia</taxon>
    </lineage>
</organism>
<reference evidence="10" key="1">
    <citation type="submission" date="2022-07" db="EMBL/GenBank/DDBJ databases">
        <title>Phylogenomic reconstructions and comparative analyses of Kickxellomycotina fungi.</title>
        <authorList>
            <person name="Reynolds N.K."/>
            <person name="Stajich J.E."/>
            <person name="Barry K."/>
            <person name="Grigoriev I.V."/>
            <person name="Crous P."/>
            <person name="Smith M.E."/>
        </authorList>
    </citation>
    <scope>NUCLEOTIDE SEQUENCE</scope>
    <source>
        <strain evidence="10">NBRC 100468</strain>
    </source>
</reference>
<comment type="caution">
    <text evidence="10">The sequence shown here is derived from an EMBL/GenBank/DDBJ whole genome shotgun (WGS) entry which is preliminary data.</text>
</comment>
<keyword evidence="6" id="KW-0028">Amino-acid biosynthesis</keyword>
<dbReference type="FunFam" id="3.40.640.10:FF:000009">
    <property type="entry name" value="Cystathionine gamma-synthase homolog"/>
    <property type="match status" value="1"/>
</dbReference>
<dbReference type="GO" id="GO:0019343">
    <property type="term" value="P:cysteine biosynthetic process via cystathionine"/>
    <property type="evidence" value="ECO:0007669"/>
    <property type="project" value="TreeGrafter"/>
</dbReference>
<evidence type="ECO:0000313" key="10">
    <source>
        <dbReference type="EMBL" id="KAJ1921573.1"/>
    </source>
</evidence>
<protein>
    <recommendedName>
        <fullName evidence="4">cystathionine gamma-lyase</fullName>
        <ecNumber evidence="4">4.4.1.1</ecNumber>
    </recommendedName>
    <alternativeName>
        <fullName evidence="7">Gamma-cystathionase</fullName>
    </alternativeName>
</protein>
<comment type="cofactor">
    <cofactor evidence="1 9">
        <name>pyridoxal 5'-phosphate</name>
        <dbReference type="ChEBI" id="CHEBI:597326"/>
    </cofactor>
</comment>
<dbReference type="Gene3D" id="3.40.640.10">
    <property type="entry name" value="Type I PLP-dependent aspartate aminotransferase-like (Major domain)"/>
    <property type="match status" value="1"/>
</dbReference>
<gene>
    <name evidence="10" type="primary">CYS3</name>
    <name evidence="10" type="ORF">H4219_000611</name>
</gene>
<dbReference type="GO" id="GO:0005737">
    <property type="term" value="C:cytoplasm"/>
    <property type="evidence" value="ECO:0007669"/>
    <property type="project" value="TreeGrafter"/>
</dbReference>
<dbReference type="Gene3D" id="3.90.1150.10">
    <property type="entry name" value="Aspartate Aminotransferase, domain 1"/>
    <property type="match status" value="1"/>
</dbReference>
<dbReference type="InterPro" id="IPR015422">
    <property type="entry name" value="PyrdxlP-dep_Trfase_small"/>
</dbReference>
<evidence type="ECO:0000256" key="1">
    <source>
        <dbReference type="ARBA" id="ARBA00001933"/>
    </source>
</evidence>
<dbReference type="PANTHER" id="PTHR11808:SF15">
    <property type="entry name" value="CYSTATHIONINE GAMMA-LYASE"/>
    <property type="match status" value="1"/>
</dbReference>
<dbReference type="OrthoDB" id="3512640at2759"/>
<dbReference type="SUPFAM" id="SSF53383">
    <property type="entry name" value="PLP-dependent transferases"/>
    <property type="match status" value="1"/>
</dbReference>
<dbReference type="GO" id="GO:0019346">
    <property type="term" value="P:transsulfuration"/>
    <property type="evidence" value="ECO:0007669"/>
    <property type="project" value="InterPro"/>
</dbReference>
<name>A0A9W8A6P9_9FUNG</name>
<evidence type="ECO:0000256" key="4">
    <source>
        <dbReference type="ARBA" id="ARBA00012085"/>
    </source>
</evidence>
<dbReference type="GO" id="GO:0004123">
    <property type="term" value="F:cystathionine gamma-lyase activity"/>
    <property type="evidence" value="ECO:0007669"/>
    <property type="project" value="TreeGrafter"/>
</dbReference>
<evidence type="ECO:0000313" key="11">
    <source>
        <dbReference type="Proteomes" id="UP001150538"/>
    </source>
</evidence>
<feature type="modified residue" description="N6-(pyridoxal phosphate)lysine" evidence="8">
    <location>
        <position position="238"/>
    </location>
</feature>
<sequence>MPSSYTNPASAVPTNEQAAGGLVGHAVEESSIPAPISGHHVLPTDGFGTRAIHAGSDPDPATGAVVPALSLSTTYKQNGIGNFVFEYSRSDNPNRRNFEHAIAALEKGKHGLAFASGLAATTTILNSLPHGAHVISMNDVYGGTYRYFNKVATNMKITTTFLDLTNPSNLPDAITPDTKLIWIESPSNPTLRLVDIPAIVEIAHKSDIYVLVDNTFLSPYFQTPLELGADIVLHSVTKYINGHSDVVMGAIVTNDDSINTKLRFLQNSMGAIPSPFDCHQAQRGLKTLHLRMRQHAINAMAVAKFLESSPYVESVIYPGLPSHPQHELALRQQRGFGGMISFRIRGDSKTADRFLSSTRLFTLAESLGGIESLAELPCLMTHGSVSAEDREKLGITDNLIRLSVGVEDTEDLVDDVAQALEHAVNTAA</sequence>
<evidence type="ECO:0000256" key="9">
    <source>
        <dbReference type="RuleBase" id="RU362118"/>
    </source>
</evidence>
<evidence type="ECO:0000256" key="2">
    <source>
        <dbReference type="ARBA" id="ARBA00005038"/>
    </source>
</evidence>
<evidence type="ECO:0000256" key="3">
    <source>
        <dbReference type="ARBA" id="ARBA00009077"/>
    </source>
</evidence>
<dbReference type="EMBL" id="JANBPU010000004">
    <property type="protein sequence ID" value="KAJ1921573.1"/>
    <property type="molecule type" value="Genomic_DNA"/>
</dbReference>
<dbReference type="InterPro" id="IPR015424">
    <property type="entry name" value="PyrdxlP-dep_Trfase"/>
</dbReference>
<evidence type="ECO:0000256" key="8">
    <source>
        <dbReference type="PIRSR" id="PIRSR001434-2"/>
    </source>
</evidence>
<dbReference type="InterPro" id="IPR015421">
    <property type="entry name" value="PyrdxlP-dep_Trfase_major"/>
</dbReference>
<keyword evidence="10" id="KW-0456">Lyase</keyword>
<dbReference type="InterPro" id="IPR000277">
    <property type="entry name" value="Cys/Met-Metab_PyrdxlP-dep_enz"/>
</dbReference>
<keyword evidence="5 8" id="KW-0663">Pyridoxal phosphate</keyword>
<dbReference type="FunFam" id="3.90.1150.10:FF:000008">
    <property type="entry name" value="Cystathionine gamma-synthase"/>
    <property type="match status" value="1"/>
</dbReference>
<evidence type="ECO:0000256" key="5">
    <source>
        <dbReference type="ARBA" id="ARBA00022898"/>
    </source>
</evidence>
<dbReference type="GO" id="GO:0030170">
    <property type="term" value="F:pyridoxal phosphate binding"/>
    <property type="evidence" value="ECO:0007669"/>
    <property type="project" value="InterPro"/>
</dbReference>
<evidence type="ECO:0000256" key="6">
    <source>
        <dbReference type="ARBA" id="ARBA00023192"/>
    </source>
</evidence>
<dbReference type="CDD" id="cd00614">
    <property type="entry name" value="CGS_like"/>
    <property type="match status" value="1"/>
</dbReference>
<dbReference type="Proteomes" id="UP001150538">
    <property type="component" value="Unassembled WGS sequence"/>
</dbReference>
<evidence type="ECO:0000256" key="7">
    <source>
        <dbReference type="ARBA" id="ARBA00029853"/>
    </source>
</evidence>
<comment type="pathway">
    <text evidence="2">Amino-acid biosynthesis; L-cysteine biosynthesis; L-cysteine from L-homocysteine and L-serine: step 2/2.</text>
</comment>
<keyword evidence="11" id="KW-1185">Reference proteome</keyword>